<dbReference type="Gene3D" id="3.30.420.10">
    <property type="entry name" value="Ribonuclease H-like superfamily/Ribonuclease H"/>
    <property type="match status" value="1"/>
</dbReference>
<dbReference type="CDD" id="cd06222">
    <property type="entry name" value="RNase_H_like"/>
    <property type="match status" value="1"/>
</dbReference>
<dbReference type="AlphaFoldDB" id="A0A1B5Z7A8"/>
<dbReference type="InterPro" id="IPR036397">
    <property type="entry name" value="RNaseH_sf"/>
</dbReference>
<dbReference type="GO" id="GO:0004523">
    <property type="term" value="F:RNA-DNA hybrid ribonuclease activity"/>
    <property type="evidence" value="ECO:0007669"/>
    <property type="project" value="InterPro"/>
</dbReference>
<dbReference type="PANTHER" id="PTHR47074">
    <property type="entry name" value="BNAC02G40300D PROTEIN"/>
    <property type="match status" value="1"/>
</dbReference>
<dbReference type="InterPro" id="IPR044730">
    <property type="entry name" value="RNase_H-like_dom_plant"/>
</dbReference>
<protein>
    <recommendedName>
        <fullName evidence="1">RNase H type-1 domain-containing protein</fullName>
    </recommendedName>
</protein>
<keyword evidence="3" id="KW-1185">Reference proteome</keyword>
<organism evidence="2 3">
    <name type="scientific">Trifolium subterraneum</name>
    <name type="common">Subterranean clover</name>
    <dbReference type="NCBI Taxonomy" id="3900"/>
    <lineage>
        <taxon>Eukaryota</taxon>
        <taxon>Viridiplantae</taxon>
        <taxon>Streptophyta</taxon>
        <taxon>Embryophyta</taxon>
        <taxon>Tracheophyta</taxon>
        <taxon>Spermatophyta</taxon>
        <taxon>Magnoliopsida</taxon>
        <taxon>eudicotyledons</taxon>
        <taxon>Gunneridae</taxon>
        <taxon>Pentapetalae</taxon>
        <taxon>rosids</taxon>
        <taxon>fabids</taxon>
        <taxon>Fabales</taxon>
        <taxon>Fabaceae</taxon>
        <taxon>Papilionoideae</taxon>
        <taxon>50 kb inversion clade</taxon>
        <taxon>NPAAA clade</taxon>
        <taxon>Hologalegina</taxon>
        <taxon>IRL clade</taxon>
        <taxon>Trifolieae</taxon>
        <taxon>Trifolium</taxon>
    </lineage>
</organism>
<evidence type="ECO:0000313" key="3">
    <source>
        <dbReference type="Proteomes" id="UP000242715"/>
    </source>
</evidence>
<dbReference type="InterPro" id="IPR052929">
    <property type="entry name" value="RNase_H-like_EbsB-rel"/>
</dbReference>
<dbReference type="GO" id="GO:0003676">
    <property type="term" value="F:nucleic acid binding"/>
    <property type="evidence" value="ECO:0007669"/>
    <property type="project" value="InterPro"/>
</dbReference>
<name>A0A1B5Z7A8_TRISU</name>
<dbReference type="OrthoDB" id="1436518at2759"/>
<dbReference type="Proteomes" id="UP000242715">
    <property type="component" value="Unassembled WGS sequence"/>
</dbReference>
<dbReference type="Pfam" id="PF13456">
    <property type="entry name" value="RVT_3"/>
    <property type="match status" value="1"/>
</dbReference>
<accession>A0A1B5Z7A8</accession>
<proteinExistence type="predicted"/>
<dbReference type="InterPro" id="IPR012337">
    <property type="entry name" value="RNaseH-like_sf"/>
</dbReference>
<feature type="domain" description="RNase H type-1" evidence="1">
    <location>
        <begin position="77"/>
        <end position="195"/>
    </location>
</feature>
<reference evidence="3" key="1">
    <citation type="journal article" date="2017" name="Front. Plant Sci.">
        <title>Climate Clever Clovers: New Paradigm to Reduce the Environmental Footprint of Ruminants by Breeding Low Methanogenic Forages Utilizing Haplotype Variation.</title>
        <authorList>
            <person name="Kaur P."/>
            <person name="Appels R."/>
            <person name="Bayer P.E."/>
            <person name="Keeble-Gagnere G."/>
            <person name="Wang J."/>
            <person name="Hirakawa H."/>
            <person name="Shirasawa K."/>
            <person name="Vercoe P."/>
            <person name="Stefanova K."/>
            <person name="Durmic Z."/>
            <person name="Nichols P."/>
            <person name="Revell C."/>
            <person name="Isobe S.N."/>
            <person name="Edwards D."/>
            <person name="Erskine W."/>
        </authorList>
    </citation>
    <scope>NUCLEOTIDE SEQUENCE [LARGE SCALE GENOMIC DNA]</scope>
    <source>
        <strain evidence="3">cv. Daliak</strain>
    </source>
</reference>
<sequence>MITTIIYGIWYARNQKIYQQKDIQIETNLMRSIQLLQDYQHNCNSLLAPPSVSSHLSSSSNNISWSPPPENCLKLNVDAHLRDAGHWGIGMILRRSDGRCVGAATKVIKGMKDANLAEATGLKTTLDLLSLRTRDRVIVEMDALGVVNAVTNRIFPRNQWGMVARSCARVLRDKREISVQWVGRKGNEAAHRLAR</sequence>
<dbReference type="SUPFAM" id="SSF53098">
    <property type="entry name" value="Ribonuclease H-like"/>
    <property type="match status" value="1"/>
</dbReference>
<dbReference type="EMBL" id="BCLP01021940">
    <property type="protein sequence ID" value="GAU09995.1"/>
    <property type="molecule type" value="Genomic_DNA"/>
</dbReference>
<comment type="caution">
    <text evidence="2">The sequence shown here is derived from an EMBL/GenBank/DDBJ whole genome shotgun (WGS) entry which is preliminary data.</text>
</comment>
<dbReference type="InterPro" id="IPR002156">
    <property type="entry name" value="RNaseH_domain"/>
</dbReference>
<evidence type="ECO:0000259" key="1">
    <source>
        <dbReference type="Pfam" id="PF13456"/>
    </source>
</evidence>
<gene>
    <name evidence="2" type="ORF">TSUD_398280</name>
</gene>
<evidence type="ECO:0000313" key="2">
    <source>
        <dbReference type="EMBL" id="GAU09995.1"/>
    </source>
</evidence>
<dbReference type="PANTHER" id="PTHR47074:SF11">
    <property type="entry name" value="REVERSE TRANSCRIPTASE-LIKE PROTEIN"/>
    <property type="match status" value="1"/>
</dbReference>